<dbReference type="SUPFAM" id="SSF57938">
    <property type="entry name" value="DnaJ/Hsp40 cysteine-rich domain"/>
    <property type="match status" value="1"/>
</dbReference>
<dbReference type="FunFam" id="2.60.260.20:FF:000005">
    <property type="entry name" value="Chaperone protein dnaJ 1, mitochondrial"/>
    <property type="match status" value="1"/>
</dbReference>
<feature type="zinc finger region" description="CR-type" evidence="7">
    <location>
        <begin position="271"/>
        <end position="352"/>
    </location>
</feature>
<feature type="compositionally biased region" description="Low complexity" evidence="8">
    <location>
        <begin position="68"/>
        <end position="78"/>
    </location>
</feature>
<feature type="compositionally biased region" description="Low complexity" evidence="8">
    <location>
        <begin position="514"/>
        <end position="524"/>
    </location>
</feature>
<dbReference type="SMART" id="SM00271">
    <property type="entry name" value="DnaJ"/>
    <property type="match status" value="1"/>
</dbReference>
<keyword evidence="4 7" id="KW-0862">Zinc</keyword>
<dbReference type="SUPFAM" id="SSF49493">
    <property type="entry name" value="HSP40/DnaJ peptide-binding domain"/>
    <property type="match status" value="2"/>
</dbReference>
<dbReference type="Proteomes" id="UP000245768">
    <property type="component" value="Unassembled WGS sequence"/>
</dbReference>
<sequence length="647" mass="66621">MVLARAVAASSALSPVVGAAAATGALAASSTPGHRFHSSRQIATNDAVGDASGSRTPAESPIARRPLSSSKLCRSTSSPATFSHRPLGASSARASLGAPGHQRRLFSSSSRVEASGAKDPYATLGVKRDASSKEIKSAYYDLAKKFHPDTSKEKGAKERFVEIQSAYDILSDDKKKAAFDQYGTTDGSPGFDPFGGGAGGGSPFGGFGGGFGGFQSFGGGGGNAQDIFEGLFGAFGGGGRSRGGQAGFAGETRGEDLDTSVTISFEEACRGTTRSVTIAPVERCSTCTGNGMKQGAKKRTCGVCNGTGTRTFVIQNGFQMASTCPACGGAGQSVAPGDECGTCEGVGRVRSRKTVEVKIPPGVDDGAKIRMDGAGDVPLQGSGPPGSLYVRIGVRPSKTWRRQGTNLYYPATVPFHTAILGGKVRVPTLDGDVDVRVPAGTQVGDEMLLRGRGVTSLLRKGDKGDLLVQFEVTIPRSLTKRQKEILQQYVDEVEGRKTSPPPQQQSPPPPPPSSEQEAPKASSKAAEEPKPSSSGGFQGGLRGRRYGVQEEKRWSAPSSSASFQPPPPSSPSPSPSSSSPAPRKDEASESKGASSSQGGEEHASSSRKSEAGSEAEGEAAGGEAGGERQGFVGKAWNWFTGGGGNRR</sequence>
<dbReference type="Pfam" id="PF00684">
    <property type="entry name" value="DnaJ_CXXCXGXG"/>
    <property type="match status" value="1"/>
</dbReference>
<evidence type="ECO:0000256" key="7">
    <source>
        <dbReference type="PROSITE-ProRule" id="PRU00546"/>
    </source>
</evidence>
<evidence type="ECO:0000256" key="2">
    <source>
        <dbReference type="ARBA" id="ARBA00022737"/>
    </source>
</evidence>
<dbReference type="GO" id="GO:0008270">
    <property type="term" value="F:zinc ion binding"/>
    <property type="evidence" value="ECO:0007669"/>
    <property type="project" value="UniProtKB-KW"/>
</dbReference>
<dbReference type="Pfam" id="PF01556">
    <property type="entry name" value="DnaJ_C"/>
    <property type="match status" value="1"/>
</dbReference>
<dbReference type="PRINTS" id="PR00625">
    <property type="entry name" value="JDOMAIN"/>
</dbReference>
<evidence type="ECO:0000313" key="11">
    <source>
        <dbReference type="EMBL" id="PWN92848.1"/>
    </source>
</evidence>
<dbReference type="Gene3D" id="1.10.287.110">
    <property type="entry name" value="DnaJ domain"/>
    <property type="match status" value="1"/>
</dbReference>
<dbReference type="PANTHER" id="PTHR43096:SF52">
    <property type="entry name" value="DNAJ HOMOLOG 1, MITOCHONDRIAL-RELATED"/>
    <property type="match status" value="1"/>
</dbReference>
<dbReference type="InterPro" id="IPR012724">
    <property type="entry name" value="DnaJ"/>
</dbReference>
<dbReference type="PROSITE" id="PS00636">
    <property type="entry name" value="DNAJ_1"/>
    <property type="match status" value="1"/>
</dbReference>
<dbReference type="InParanoid" id="A0A316YW11"/>
<keyword evidence="3 7" id="KW-0863">Zinc-finger</keyword>
<dbReference type="Gene3D" id="2.10.230.10">
    <property type="entry name" value="Heat shock protein DnaJ, cysteine-rich domain"/>
    <property type="match status" value="1"/>
</dbReference>
<gene>
    <name evidence="11" type="ORF">FA10DRAFT_263594</name>
</gene>
<feature type="compositionally biased region" description="Gly residues" evidence="8">
    <location>
        <begin position="619"/>
        <end position="628"/>
    </location>
</feature>
<dbReference type="GO" id="GO:0042026">
    <property type="term" value="P:protein refolding"/>
    <property type="evidence" value="ECO:0007669"/>
    <property type="project" value="TreeGrafter"/>
</dbReference>
<feature type="compositionally biased region" description="Pro residues" evidence="8">
    <location>
        <begin position="564"/>
        <end position="574"/>
    </location>
</feature>
<name>A0A316YW11_9BASI</name>
<protein>
    <recommendedName>
        <fullName evidence="6">DnaJ homolog 1, mitochondrial</fullName>
    </recommendedName>
</protein>
<dbReference type="GO" id="GO:0031072">
    <property type="term" value="F:heat shock protein binding"/>
    <property type="evidence" value="ECO:0007669"/>
    <property type="project" value="InterPro"/>
</dbReference>
<feature type="compositionally biased region" description="Pro residues" evidence="8">
    <location>
        <begin position="499"/>
        <end position="513"/>
    </location>
</feature>
<dbReference type="PANTHER" id="PTHR43096">
    <property type="entry name" value="DNAJ HOMOLOG 1, MITOCHONDRIAL-RELATED"/>
    <property type="match status" value="1"/>
</dbReference>
<dbReference type="GO" id="GO:0005524">
    <property type="term" value="F:ATP binding"/>
    <property type="evidence" value="ECO:0007669"/>
    <property type="project" value="InterPro"/>
</dbReference>
<keyword evidence="2" id="KW-0677">Repeat</keyword>
<dbReference type="PROSITE" id="PS50076">
    <property type="entry name" value="DNAJ_2"/>
    <property type="match status" value="1"/>
</dbReference>
<feature type="compositionally biased region" description="Basic and acidic residues" evidence="8">
    <location>
        <begin position="599"/>
        <end position="611"/>
    </location>
</feature>
<reference evidence="11 12" key="1">
    <citation type="journal article" date="2018" name="Mol. Biol. Evol.">
        <title>Broad Genomic Sampling Reveals a Smut Pathogenic Ancestry of the Fungal Clade Ustilaginomycotina.</title>
        <authorList>
            <person name="Kijpornyongpan T."/>
            <person name="Mondo S.J."/>
            <person name="Barry K."/>
            <person name="Sandor L."/>
            <person name="Lee J."/>
            <person name="Lipzen A."/>
            <person name="Pangilinan J."/>
            <person name="LaButti K."/>
            <person name="Hainaut M."/>
            <person name="Henrissat B."/>
            <person name="Grigoriev I.V."/>
            <person name="Spatafora J.W."/>
            <person name="Aime M.C."/>
        </authorList>
    </citation>
    <scope>NUCLEOTIDE SEQUENCE [LARGE SCALE GENOMIC DNA]</scope>
    <source>
        <strain evidence="11 12">MCA 4198</strain>
    </source>
</reference>
<evidence type="ECO:0000256" key="4">
    <source>
        <dbReference type="ARBA" id="ARBA00022833"/>
    </source>
</evidence>
<dbReference type="GO" id="GO:0005737">
    <property type="term" value="C:cytoplasm"/>
    <property type="evidence" value="ECO:0007669"/>
    <property type="project" value="TreeGrafter"/>
</dbReference>
<dbReference type="InterPro" id="IPR001623">
    <property type="entry name" value="DnaJ_domain"/>
</dbReference>
<dbReference type="CDD" id="cd10747">
    <property type="entry name" value="DnaJ_C"/>
    <property type="match status" value="1"/>
</dbReference>
<keyword evidence="12" id="KW-1185">Reference proteome</keyword>
<dbReference type="Pfam" id="PF00226">
    <property type="entry name" value="DnaJ"/>
    <property type="match status" value="1"/>
</dbReference>
<evidence type="ECO:0000256" key="6">
    <source>
        <dbReference type="ARBA" id="ARBA00072890"/>
    </source>
</evidence>
<dbReference type="NCBIfam" id="NF008035">
    <property type="entry name" value="PRK10767.1"/>
    <property type="match status" value="1"/>
</dbReference>
<feature type="compositionally biased region" description="Low complexity" evidence="8">
    <location>
        <begin position="85"/>
        <end position="100"/>
    </location>
</feature>
<dbReference type="FunCoup" id="A0A316YW11">
    <property type="interactions" value="367"/>
</dbReference>
<evidence type="ECO:0000313" key="12">
    <source>
        <dbReference type="Proteomes" id="UP000245768"/>
    </source>
</evidence>
<feature type="domain" description="J" evidence="9">
    <location>
        <begin position="119"/>
        <end position="183"/>
    </location>
</feature>
<dbReference type="InterPro" id="IPR008971">
    <property type="entry name" value="HSP40/DnaJ_pept-bd"/>
</dbReference>
<dbReference type="STRING" id="215250.A0A316YW11"/>
<feature type="region of interest" description="Disordered" evidence="8">
    <location>
        <begin position="493"/>
        <end position="647"/>
    </location>
</feature>
<keyword evidence="5" id="KW-0143">Chaperone</keyword>
<organism evidence="11 12">
    <name type="scientific">Acaromyces ingoldii</name>
    <dbReference type="NCBI Taxonomy" id="215250"/>
    <lineage>
        <taxon>Eukaryota</taxon>
        <taxon>Fungi</taxon>
        <taxon>Dikarya</taxon>
        <taxon>Basidiomycota</taxon>
        <taxon>Ustilaginomycotina</taxon>
        <taxon>Exobasidiomycetes</taxon>
        <taxon>Exobasidiales</taxon>
        <taxon>Cryptobasidiaceae</taxon>
        <taxon>Acaromyces</taxon>
    </lineage>
</organism>
<dbReference type="CDD" id="cd06257">
    <property type="entry name" value="DnaJ"/>
    <property type="match status" value="1"/>
</dbReference>
<dbReference type="SUPFAM" id="SSF46565">
    <property type="entry name" value="Chaperone J-domain"/>
    <property type="match status" value="1"/>
</dbReference>
<dbReference type="HAMAP" id="MF_01152">
    <property type="entry name" value="DnaJ"/>
    <property type="match status" value="1"/>
</dbReference>
<dbReference type="Gene3D" id="2.60.260.20">
    <property type="entry name" value="Urease metallochaperone UreE, N-terminal domain"/>
    <property type="match status" value="2"/>
</dbReference>
<dbReference type="EMBL" id="KZ819634">
    <property type="protein sequence ID" value="PWN92848.1"/>
    <property type="molecule type" value="Genomic_DNA"/>
</dbReference>
<proteinExistence type="inferred from homology"/>
<evidence type="ECO:0000259" key="9">
    <source>
        <dbReference type="PROSITE" id="PS50076"/>
    </source>
</evidence>
<evidence type="ECO:0000256" key="3">
    <source>
        <dbReference type="ARBA" id="ARBA00022771"/>
    </source>
</evidence>
<dbReference type="InterPro" id="IPR001305">
    <property type="entry name" value="HSP_DnaJ_Cys-rich_dom"/>
</dbReference>
<dbReference type="InterPro" id="IPR036410">
    <property type="entry name" value="HSP_DnaJ_Cys-rich_dom_sf"/>
</dbReference>
<dbReference type="InterPro" id="IPR002939">
    <property type="entry name" value="DnaJ_C"/>
</dbReference>
<evidence type="ECO:0000256" key="8">
    <source>
        <dbReference type="SAM" id="MobiDB-lite"/>
    </source>
</evidence>
<dbReference type="InterPro" id="IPR018253">
    <property type="entry name" value="DnaJ_domain_CS"/>
</dbReference>
<dbReference type="GO" id="GO:0009408">
    <property type="term" value="P:response to heat"/>
    <property type="evidence" value="ECO:0007669"/>
    <property type="project" value="InterPro"/>
</dbReference>
<dbReference type="FunFam" id="2.10.230.10:FF:000001">
    <property type="entry name" value="DnaJ subfamily A member 2"/>
    <property type="match status" value="1"/>
</dbReference>
<dbReference type="InterPro" id="IPR036869">
    <property type="entry name" value="J_dom_sf"/>
</dbReference>
<dbReference type="RefSeq" id="XP_025380046.1">
    <property type="nucleotide sequence ID" value="XM_025520282.1"/>
</dbReference>
<dbReference type="GeneID" id="37042198"/>
<keyword evidence="1 7" id="KW-0479">Metal-binding</keyword>
<evidence type="ECO:0000256" key="5">
    <source>
        <dbReference type="ARBA" id="ARBA00023186"/>
    </source>
</evidence>
<feature type="region of interest" description="Disordered" evidence="8">
    <location>
        <begin position="46"/>
        <end position="112"/>
    </location>
</feature>
<accession>A0A316YW11</accession>
<dbReference type="OrthoDB" id="10256793at2759"/>
<feature type="domain" description="CR-type" evidence="10">
    <location>
        <begin position="271"/>
        <end position="352"/>
    </location>
</feature>
<dbReference type="AlphaFoldDB" id="A0A316YW11"/>
<evidence type="ECO:0000259" key="10">
    <source>
        <dbReference type="PROSITE" id="PS51188"/>
    </source>
</evidence>
<evidence type="ECO:0000256" key="1">
    <source>
        <dbReference type="ARBA" id="ARBA00022723"/>
    </source>
</evidence>
<dbReference type="GO" id="GO:0051082">
    <property type="term" value="F:unfolded protein binding"/>
    <property type="evidence" value="ECO:0007669"/>
    <property type="project" value="InterPro"/>
</dbReference>
<dbReference type="PROSITE" id="PS51188">
    <property type="entry name" value="ZF_CR"/>
    <property type="match status" value="1"/>
</dbReference>